<sequence length="2128" mass="234639">MFRSGIVEMLRFKASLYIVQLAFQRFHHNFLGLLTTGTRDCKTQWFDRDDPSDNGDYEDLVNLRKQYPDQICSKPAACEVETTSGVPASSSGDNIPECSISSGFACVNSEQKDGSCEDYRIRFTCPESFCNCKTRWFDRDDPSGHGDFENLINLRKENPGQICNTPTVCEVETTSGISDRNSGDNITECSISTGFACVNKDQTDGSCEDYKIRFGCPESFCSCKTQWFDRDDPSGKGDYEDLVNLRKEYPGQICSNPTACEAETKSEIPVATSGDNVSDCSVSTGFACVNAEQEGGSCEDYKIRFTCPESFCNCKTQWFDRDDPSVNGDYEDLANLRKEYPDQICGNPTTCEVETITGISALNTEDNIPQCSVSSGFACVNAEQKDGKCEDYRIRFTCPESFCNCKTEWFDRDNPSGKGDYEDLVNLRKQYPDQICNNPNACEVETTSGIPASSTGDKIPECNISTGFVCVNKEQQDGSCEDYRIRFACPEYFCSCKTPWFDDDNPSGNGDYEDVQTLRKKYPGQICGKPTACEVETTSGIPASGSGDNTAECSISTGFVCVNNEQNDGHCEDYRIRFICPEYFCNCKTEWFDRDNPSGNGDYEDLMNLRKEYPDQICNNPTACEVETTTGIPVSGSGDNIPQCNISYGFACVNAEQEDGSCEDYKIRFTCPQLFCNCKTQWFDRDNPSGDGDFEDLVNLRNDYPDQICNNPTACEVETTSGVSIYSTGDNISDCSISNGFSCVNKEQEDGSCEDYKIRFTCPEAFCNCQTQWFDRDDPSGNGDYEDLVNLRNEYPNQICNNPTDCEVETTSGIPGSSTGENIPECSISDGFTCVNEEQDDGHCEDYRIRFTCPESFCNCQTQWFDRDNPSGYGDYEDLVNLRKEYPQQICSNPIVCEVETTSGIPASSIGDNIPECNITTGFICVNAEQGDGSCEDYRIRFTCPESFCNCKTQWFDRDNPSGNGDYEDLVNLRNQYPDKICSNPTACEVETTAGVPASSSGDNIPECSIFSGFVCVNKEQQDGSCEDYRIRFNCPEIFCSCKTEWFDSDNPSGKGDYEDLVNLRKEYPGQICSNPTACEIETTSGISASNTTNIPQCAISSGFACVNEEQNDGNCEDYRIRFICPESFCKCSIVSGFICVNEEQEDGVCEDYRVRFTCPVSFCNCKTEWFDRDDPSGNGDYEDLVNLWKQYPGQICNNPTACEVETTSGIPASSTRDNIPECDTSTGFVCVNAEQDDGSCEDYRIRFTCPESFCNCKTKWFDRDNPSGNGDYEDLMSLQKDYPGEICSDPIACEVATTSGIPASSSGDNITPCTISSGFVCANKDQKDGSCEDYKIRFICPEAFCNCKTRWFDRDDPSGSGDYEDLVNLQKENPGQICHNPISCEVATTSETLASDSGDNIPECSVLTGFTCLNAQQEDGSCEDYKIQFTCPQSFCNCRTQWFDRDDPTGSGDFEGLANLRKEHPRLICSSPTACEVETTSGTPASDSGDNAAPCSPSTGFVCVNKDQDDGTCEDYRIRFTCPQSFCSCVTQWFDHDDPSGTGDFEVLLNLRKDYPDKICNYPTGCEVETISGIPASSSEDDIQQCSISTGFTCINAEQRNGSCEDYRVRFICPESFCSCKTQWFDRDDPSGNGDYEDLLSLQKEYGDQICRSPTACEVETISGVPVSNAGDIVSECSISTGFACVNAEQKDESCQDYRIRFTCPRSFCNCKTKWFDRDNPSGKGDYETLANLLKEYPGQLCSNPTACEVETVSGIPAATSGDTISECSASFGFACVNAEQKVRTCEDYKIRFICPETFCTKRTPWFDRDDPSGTGDFEDLENLRKEYPTQICNNPIGCEVQTVSGLPPSSTGDIVTETKQLSSVTITEYDLFALKLSEQASGKAVTGPGCGASQTCFWNLDYFLRHNDACGAGAAGRDGRRGDNGDTGDQGMHTGTFGDTEMKGQRGNPGQSGKPGLRGYVGPTGPRGQDGLPGLTGQKGHSGQGGGLQGTDRPAFSVVKVTSNDPVPGNPVTFDKAITNEGNCFNVQNGKFVACKAGWYYFTYNMVSEGKLCINIMKNNKKEAGFCDTLGSKHSWQKYQMNSGGTVLRLRKNDAVWLQTTQGHSMVFGSDDLNSVFSGFLLFPAE</sequence>
<dbReference type="PANTHER" id="PTHR15031">
    <property type="entry name" value="CARTILAGE INTERMEDIATE LAYER PROTEIN CLIP"/>
    <property type="match status" value="1"/>
</dbReference>
<comment type="subcellular location">
    <subcellularLocation>
        <location evidence="1">Secreted</location>
    </subcellularLocation>
</comment>
<protein>
    <recommendedName>
        <fullName evidence="6">C1q domain-containing protein</fullName>
    </recommendedName>
</protein>
<reference evidence="7 8" key="1">
    <citation type="journal article" date="2018" name="Nat. Ecol. Evol.">
        <title>Shark genomes provide insights into elasmobranch evolution and the origin of vertebrates.</title>
        <authorList>
            <person name="Hara Y"/>
            <person name="Yamaguchi K"/>
            <person name="Onimaru K"/>
            <person name="Kadota M"/>
            <person name="Koyanagi M"/>
            <person name="Keeley SD"/>
            <person name="Tatsumi K"/>
            <person name="Tanaka K"/>
            <person name="Motone F"/>
            <person name="Kageyama Y"/>
            <person name="Nozu R"/>
            <person name="Adachi N"/>
            <person name="Nishimura O"/>
            <person name="Nakagawa R"/>
            <person name="Tanegashima C"/>
            <person name="Kiyatake I"/>
            <person name="Matsumoto R"/>
            <person name="Murakumo K"/>
            <person name="Nishida K"/>
            <person name="Terakita A"/>
            <person name="Kuratani S"/>
            <person name="Sato K"/>
            <person name="Hyodo S Kuraku.S."/>
        </authorList>
    </citation>
    <scope>NUCLEOTIDE SEQUENCE [LARGE SCALE GENOMIC DNA]</scope>
</reference>
<feature type="domain" description="C1q" evidence="6">
    <location>
        <begin position="1991"/>
        <end position="2128"/>
    </location>
</feature>
<dbReference type="SMART" id="SM00110">
    <property type="entry name" value="C1Q"/>
    <property type="match status" value="1"/>
</dbReference>
<dbReference type="InterPro" id="IPR025155">
    <property type="entry name" value="WxxW_domain"/>
</dbReference>
<evidence type="ECO:0000313" key="8">
    <source>
        <dbReference type="Proteomes" id="UP000288216"/>
    </source>
</evidence>
<evidence type="ECO:0000256" key="4">
    <source>
        <dbReference type="ARBA" id="ARBA00023180"/>
    </source>
</evidence>
<evidence type="ECO:0000256" key="3">
    <source>
        <dbReference type="ARBA" id="ARBA00022729"/>
    </source>
</evidence>
<comment type="caution">
    <text evidence="7">The sequence shown here is derived from an EMBL/GenBank/DDBJ whole genome shotgun (WGS) entry which is preliminary data.</text>
</comment>
<feature type="region of interest" description="Disordered" evidence="5">
    <location>
        <begin position="1917"/>
        <end position="1995"/>
    </location>
</feature>
<dbReference type="Pfam" id="PF00386">
    <property type="entry name" value="C1q"/>
    <property type="match status" value="1"/>
</dbReference>
<dbReference type="Pfam" id="PF13330">
    <property type="entry name" value="Mucin2_WxxW"/>
    <property type="match status" value="21"/>
</dbReference>
<keyword evidence="4" id="KW-0325">Glycoprotein</keyword>
<dbReference type="SUPFAM" id="SSF49842">
    <property type="entry name" value="TNF-like"/>
    <property type="match status" value="1"/>
</dbReference>
<dbReference type="OrthoDB" id="6049857at2759"/>
<dbReference type="InterPro" id="IPR039675">
    <property type="entry name" value="CILP1/CILP2"/>
</dbReference>
<evidence type="ECO:0000256" key="1">
    <source>
        <dbReference type="ARBA" id="ARBA00004613"/>
    </source>
</evidence>
<dbReference type="Gene3D" id="2.60.120.40">
    <property type="match status" value="1"/>
</dbReference>
<dbReference type="InterPro" id="IPR008983">
    <property type="entry name" value="Tumour_necrosis_fac-like_dom"/>
</dbReference>
<organism evidence="7 8">
    <name type="scientific">Scyliorhinus torazame</name>
    <name type="common">Cloudy catshark</name>
    <name type="synonym">Catulus torazame</name>
    <dbReference type="NCBI Taxonomy" id="75743"/>
    <lineage>
        <taxon>Eukaryota</taxon>
        <taxon>Metazoa</taxon>
        <taxon>Chordata</taxon>
        <taxon>Craniata</taxon>
        <taxon>Vertebrata</taxon>
        <taxon>Chondrichthyes</taxon>
        <taxon>Elasmobranchii</taxon>
        <taxon>Galeomorphii</taxon>
        <taxon>Galeoidea</taxon>
        <taxon>Carcharhiniformes</taxon>
        <taxon>Scyliorhinidae</taxon>
        <taxon>Scyliorhinus</taxon>
    </lineage>
</organism>
<keyword evidence="8" id="KW-1185">Reference proteome</keyword>
<dbReference type="PROSITE" id="PS50871">
    <property type="entry name" value="C1Q"/>
    <property type="match status" value="1"/>
</dbReference>
<keyword evidence="3" id="KW-0732">Signal</keyword>
<proteinExistence type="predicted"/>
<dbReference type="PRINTS" id="PR00007">
    <property type="entry name" value="COMPLEMNTC1Q"/>
</dbReference>
<dbReference type="OMA" id="DGSCEDY"/>
<evidence type="ECO:0000313" key="7">
    <source>
        <dbReference type="EMBL" id="GCB61117.1"/>
    </source>
</evidence>
<gene>
    <name evidence="7" type="ORF">scyTo_0004050</name>
</gene>
<evidence type="ECO:0000256" key="2">
    <source>
        <dbReference type="ARBA" id="ARBA00022525"/>
    </source>
</evidence>
<dbReference type="PANTHER" id="PTHR15031:SF4">
    <property type="entry name" value="CARTILAGE INTERMEDIATE LAYER PROTEIN 1"/>
    <property type="match status" value="1"/>
</dbReference>
<feature type="compositionally biased region" description="Gly residues" evidence="5">
    <location>
        <begin position="1982"/>
        <end position="1991"/>
    </location>
</feature>
<dbReference type="STRING" id="75743.A0A401NJU6"/>
<dbReference type="EMBL" id="BFAA01001162">
    <property type="protein sequence ID" value="GCB61117.1"/>
    <property type="molecule type" value="Genomic_DNA"/>
</dbReference>
<dbReference type="InterPro" id="IPR001073">
    <property type="entry name" value="C1q_dom"/>
</dbReference>
<dbReference type="GO" id="GO:0005576">
    <property type="term" value="C:extracellular region"/>
    <property type="evidence" value="ECO:0007669"/>
    <property type="project" value="UniProtKB-SubCell"/>
</dbReference>
<keyword evidence="2" id="KW-0964">Secreted</keyword>
<evidence type="ECO:0000259" key="6">
    <source>
        <dbReference type="PROSITE" id="PS50871"/>
    </source>
</evidence>
<evidence type="ECO:0000256" key="5">
    <source>
        <dbReference type="SAM" id="MobiDB-lite"/>
    </source>
</evidence>
<dbReference type="Proteomes" id="UP000288216">
    <property type="component" value="Unassembled WGS sequence"/>
</dbReference>
<accession>A0A401NJU6</accession>
<name>A0A401NJU6_SCYTO</name>